<dbReference type="GO" id="GO:0030014">
    <property type="term" value="C:CCR4-NOT complex"/>
    <property type="evidence" value="ECO:0007669"/>
    <property type="project" value="InterPro"/>
</dbReference>
<organism evidence="11">
    <name type="scientific">Chromera velia CCMP2878</name>
    <dbReference type="NCBI Taxonomy" id="1169474"/>
    <lineage>
        <taxon>Eukaryota</taxon>
        <taxon>Sar</taxon>
        <taxon>Alveolata</taxon>
        <taxon>Colpodellida</taxon>
        <taxon>Chromeraceae</taxon>
        <taxon>Chromera</taxon>
    </lineage>
</organism>
<keyword evidence="5" id="KW-0963">Cytoplasm</keyword>
<dbReference type="PANTHER" id="PTHR15975">
    <property type="entry name" value="CCR4-NOT TRANSCRIPTION COMPLEX SUBUNIT 11"/>
    <property type="match status" value="1"/>
</dbReference>
<evidence type="ECO:0000256" key="10">
    <source>
        <dbReference type="SAM" id="MobiDB-lite"/>
    </source>
</evidence>
<name>A0A0G4H4K3_9ALVE</name>
<evidence type="ECO:0000256" key="3">
    <source>
        <dbReference type="ARBA" id="ARBA00008030"/>
    </source>
</evidence>
<protein>
    <recommendedName>
        <fullName evidence="4">CCR4-NOT transcription complex subunit 11</fullName>
    </recommendedName>
</protein>
<keyword evidence="6" id="KW-0805">Transcription regulation</keyword>
<dbReference type="AlphaFoldDB" id="A0A0G4H4K3"/>
<evidence type="ECO:0000256" key="2">
    <source>
        <dbReference type="ARBA" id="ARBA00004496"/>
    </source>
</evidence>
<sequence length="487" mass="54504">MLTQSELESLIHILSGTDKTFSDAAAPFYKTFPKHAQFRVGSAICLLLRNSLLRLPERLLSFYLLYDIYRSEHVTTTPFVPIVLDTLEQSVDAIEKRFLLQFLTSLPKELPKQVVQDWIEQAEESIPPTIPDLDPFRKIHKEGAPKLPASALASSAGVSPVFPDRSFYWGDDSRQTLRAQALPPGILPVSPPSFSSSASSSSSSPSLHSRLPSLSVPPSAPLTERSLQGRGGLVAPERPLRACEVSAAELSLQPHLPPLSRPPPPVFQPSCIPEVHWIHVPLLMEPLWDEEMCAEEESSAVLREVLAAALVRRLTESELQSVRAAFEKHKGEVLARSLSPPRLTDLVEHNLSVARDFLVRIKDTPEIADHLQVLVSMGNASMEQSLTSMELVNKLVCEMEMPEEFLRTYVVNCLSCCNAMTNKFMKKRLSRLVCVFLNTLIYNRLLDPEREDDLMAQIRSFCTDIMDIKEASQLFKRIQSKTQKSNS</sequence>
<evidence type="ECO:0000256" key="5">
    <source>
        <dbReference type="ARBA" id="ARBA00022490"/>
    </source>
</evidence>
<keyword evidence="7" id="KW-0943">RNA-mediated gene silencing</keyword>
<evidence type="ECO:0000256" key="1">
    <source>
        <dbReference type="ARBA" id="ARBA00004123"/>
    </source>
</evidence>
<evidence type="ECO:0000256" key="4">
    <source>
        <dbReference type="ARBA" id="ARBA00014872"/>
    </source>
</evidence>
<comment type="similarity">
    <text evidence="3">Belongs to the CNOT11 family.</text>
</comment>
<dbReference type="GO" id="GO:0031047">
    <property type="term" value="P:regulatory ncRNA-mediated gene silencing"/>
    <property type="evidence" value="ECO:0007669"/>
    <property type="project" value="UniProtKB-KW"/>
</dbReference>
<dbReference type="InterPro" id="IPR019312">
    <property type="entry name" value="CNOT11"/>
</dbReference>
<keyword evidence="9" id="KW-0539">Nucleus</keyword>
<evidence type="ECO:0000256" key="8">
    <source>
        <dbReference type="ARBA" id="ARBA00023163"/>
    </source>
</evidence>
<keyword evidence="8" id="KW-0804">Transcription</keyword>
<evidence type="ECO:0000256" key="9">
    <source>
        <dbReference type="ARBA" id="ARBA00023242"/>
    </source>
</evidence>
<reference evidence="11" key="1">
    <citation type="submission" date="2014-11" db="EMBL/GenBank/DDBJ databases">
        <authorList>
            <person name="Otto D Thomas"/>
            <person name="Naeem Raeece"/>
        </authorList>
    </citation>
    <scope>NUCLEOTIDE SEQUENCE</scope>
</reference>
<gene>
    <name evidence="11" type="ORF">Cvel_844</name>
</gene>
<feature type="compositionally biased region" description="Low complexity" evidence="10">
    <location>
        <begin position="192"/>
        <end position="217"/>
    </location>
</feature>
<dbReference type="GO" id="GO:0005737">
    <property type="term" value="C:cytoplasm"/>
    <property type="evidence" value="ECO:0007669"/>
    <property type="project" value="UniProtKB-SubCell"/>
</dbReference>
<dbReference type="Pfam" id="PF10155">
    <property type="entry name" value="CNOT11"/>
    <property type="match status" value="1"/>
</dbReference>
<dbReference type="GO" id="GO:0005634">
    <property type="term" value="C:nucleus"/>
    <property type="evidence" value="ECO:0007669"/>
    <property type="project" value="UniProtKB-SubCell"/>
</dbReference>
<proteinExistence type="inferred from homology"/>
<dbReference type="PANTHER" id="PTHR15975:SF0">
    <property type="entry name" value="CCR4-NOT TRANSCRIPTION COMPLEX SUBUNIT 11"/>
    <property type="match status" value="1"/>
</dbReference>
<accession>A0A0G4H4K3</accession>
<feature type="region of interest" description="Disordered" evidence="10">
    <location>
        <begin position="190"/>
        <end position="227"/>
    </location>
</feature>
<comment type="subcellular location">
    <subcellularLocation>
        <location evidence="2">Cytoplasm</location>
    </subcellularLocation>
    <subcellularLocation>
        <location evidence="1">Nucleus</location>
    </subcellularLocation>
</comment>
<evidence type="ECO:0000256" key="7">
    <source>
        <dbReference type="ARBA" id="ARBA00023158"/>
    </source>
</evidence>
<evidence type="ECO:0000313" key="11">
    <source>
        <dbReference type="EMBL" id="CEM38724.1"/>
    </source>
</evidence>
<dbReference type="EMBL" id="CDMZ01001876">
    <property type="protein sequence ID" value="CEM38724.1"/>
    <property type="molecule type" value="Genomic_DNA"/>
</dbReference>
<dbReference type="VEuPathDB" id="CryptoDB:Cvel_844"/>
<evidence type="ECO:0000256" key="6">
    <source>
        <dbReference type="ARBA" id="ARBA00023015"/>
    </source>
</evidence>